<keyword evidence="2" id="KW-1185">Reference proteome</keyword>
<gene>
    <name evidence="1" type="ORF">SEVIR_9G428350v2</name>
</gene>
<dbReference type="AlphaFoldDB" id="A0A4U6T469"/>
<evidence type="ECO:0000313" key="2">
    <source>
        <dbReference type="Proteomes" id="UP000298652"/>
    </source>
</evidence>
<proteinExistence type="predicted"/>
<dbReference type="EMBL" id="CM016560">
    <property type="protein sequence ID" value="TKV96439.1"/>
    <property type="molecule type" value="Genomic_DNA"/>
</dbReference>
<accession>A0A4U6T469</accession>
<dbReference type="Gramene" id="TKV96439">
    <property type="protein sequence ID" value="TKV96439"/>
    <property type="gene ID" value="SEVIR_9G428350v2"/>
</dbReference>
<dbReference type="Proteomes" id="UP000298652">
    <property type="component" value="Chromosome 9"/>
</dbReference>
<sequence>MIESPCPTSELSPVPQWCRAVLVAYLRWSFPLLLRQDSIWKDQLEFPLRASESCLVGFQPISFQPA</sequence>
<name>A0A4U6T469_SETVI</name>
<reference evidence="1" key="1">
    <citation type="submission" date="2019-03" db="EMBL/GenBank/DDBJ databases">
        <title>WGS assembly of Setaria viridis.</title>
        <authorList>
            <person name="Huang P."/>
            <person name="Jenkins J."/>
            <person name="Grimwood J."/>
            <person name="Barry K."/>
            <person name="Healey A."/>
            <person name="Mamidi S."/>
            <person name="Sreedasyam A."/>
            <person name="Shu S."/>
            <person name="Feldman M."/>
            <person name="Wu J."/>
            <person name="Yu Y."/>
            <person name="Chen C."/>
            <person name="Johnson J."/>
            <person name="Rokhsar D."/>
            <person name="Baxter I."/>
            <person name="Schmutz J."/>
            <person name="Brutnell T."/>
            <person name="Kellogg E."/>
        </authorList>
    </citation>
    <scope>NUCLEOTIDE SEQUENCE [LARGE SCALE GENOMIC DNA]</scope>
</reference>
<evidence type="ECO:0000313" key="1">
    <source>
        <dbReference type="EMBL" id="TKV96439.1"/>
    </source>
</evidence>
<protein>
    <submittedName>
        <fullName evidence="1">Uncharacterized protein</fullName>
    </submittedName>
</protein>
<organism evidence="1 2">
    <name type="scientific">Setaria viridis</name>
    <name type="common">Green bristlegrass</name>
    <name type="synonym">Setaria italica subsp. viridis</name>
    <dbReference type="NCBI Taxonomy" id="4556"/>
    <lineage>
        <taxon>Eukaryota</taxon>
        <taxon>Viridiplantae</taxon>
        <taxon>Streptophyta</taxon>
        <taxon>Embryophyta</taxon>
        <taxon>Tracheophyta</taxon>
        <taxon>Spermatophyta</taxon>
        <taxon>Magnoliopsida</taxon>
        <taxon>Liliopsida</taxon>
        <taxon>Poales</taxon>
        <taxon>Poaceae</taxon>
        <taxon>PACMAD clade</taxon>
        <taxon>Panicoideae</taxon>
        <taxon>Panicodae</taxon>
        <taxon>Paniceae</taxon>
        <taxon>Cenchrinae</taxon>
        <taxon>Setaria</taxon>
    </lineage>
</organism>